<dbReference type="InterPro" id="IPR020057">
    <property type="entry name" value="Ribosomal_bL25_b-dom"/>
</dbReference>
<dbReference type="GO" id="GO:0006412">
    <property type="term" value="P:translation"/>
    <property type="evidence" value="ECO:0007669"/>
    <property type="project" value="InterPro"/>
</dbReference>
<dbReference type="EMBL" id="HBKN01012323">
    <property type="protein sequence ID" value="CAE2283889.1"/>
    <property type="molecule type" value="Transcribed_RNA"/>
</dbReference>
<dbReference type="AlphaFoldDB" id="A0A6U5YDM2"/>
<dbReference type="InterPro" id="IPR020930">
    <property type="entry name" value="Ribosomal_uL5_bac-type"/>
</dbReference>
<dbReference type="InterPro" id="IPR011035">
    <property type="entry name" value="Ribosomal_bL25/Gln-tRNA_synth"/>
</dbReference>
<dbReference type="Pfam" id="PF14693">
    <property type="entry name" value="Ribosomal_TL5_C"/>
    <property type="match status" value="1"/>
</dbReference>
<evidence type="ECO:0000313" key="3">
    <source>
        <dbReference type="EMBL" id="CAE2283889.1"/>
    </source>
</evidence>
<reference evidence="3" key="1">
    <citation type="submission" date="2021-01" db="EMBL/GenBank/DDBJ databases">
        <authorList>
            <person name="Corre E."/>
            <person name="Pelletier E."/>
            <person name="Niang G."/>
            <person name="Scheremetjew M."/>
            <person name="Finn R."/>
            <person name="Kale V."/>
            <person name="Holt S."/>
            <person name="Cochrane G."/>
            <person name="Meng A."/>
            <person name="Brown T."/>
            <person name="Cohen L."/>
        </authorList>
    </citation>
    <scope>NUCLEOTIDE SEQUENCE</scope>
    <source>
        <strain evidence="3">CCMP 2712</strain>
    </source>
</reference>
<evidence type="ECO:0000259" key="1">
    <source>
        <dbReference type="Pfam" id="PF14693"/>
    </source>
</evidence>
<dbReference type="GO" id="GO:0003735">
    <property type="term" value="F:structural constituent of ribosome"/>
    <property type="evidence" value="ECO:0007669"/>
    <property type="project" value="InterPro"/>
</dbReference>
<dbReference type="InterPro" id="IPR037121">
    <property type="entry name" value="Ribosomal_bL25_C"/>
</dbReference>
<organism evidence="3">
    <name type="scientific">Guillardia theta</name>
    <name type="common">Cryptophyte</name>
    <name type="synonym">Cryptomonas phi</name>
    <dbReference type="NCBI Taxonomy" id="55529"/>
    <lineage>
        <taxon>Eukaryota</taxon>
        <taxon>Cryptophyceae</taxon>
        <taxon>Pyrenomonadales</taxon>
        <taxon>Geminigeraceae</taxon>
        <taxon>Guillardia</taxon>
    </lineage>
</organism>
<protein>
    <recommendedName>
        <fullName evidence="1">Large ribosomal subunit protein bL25 beta domain-containing protein</fullName>
    </recommendedName>
</protein>
<dbReference type="GO" id="GO:0008097">
    <property type="term" value="F:5S rRNA binding"/>
    <property type="evidence" value="ECO:0007669"/>
    <property type="project" value="TreeGrafter"/>
</dbReference>
<evidence type="ECO:0000313" key="2">
    <source>
        <dbReference type="EMBL" id="CAE2283886.1"/>
    </source>
</evidence>
<accession>A0A6U5YDM2</accession>
<dbReference type="PANTHER" id="PTHR33284:SF1">
    <property type="entry name" value="RIBOSOMAL PROTEIN L25_GLN-TRNA SYNTHETASE, ANTI-CODON-BINDING DOMAIN-CONTAINING PROTEIN"/>
    <property type="match status" value="1"/>
</dbReference>
<dbReference type="SUPFAM" id="SSF50715">
    <property type="entry name" value="Ribosomal protein L25-like"/>
    <property type="match status" value="1"/>
</dbReference>
<dbReference type="PANTHER" id="PTHR33284">
    <property type="entry name" value="RIBOSOMAL PROTEIN L25/GLN-TRNA SYNTHETASE, ANTI-CODON-BINDING DOMAIN-CONTAINING PROTEIN"/>
    <property type="match status" value="1"/>
</dbReference>
<sequence length="294" mass="33457">MLHFHHIFGSAVKHLSRVGVALETASPKLLISSLTCRSPVKSAEHMAVRGHALHVSAMPNFVSKQLLAVPLRTTKPDNMTKRHRVTWLHTKDPSKKREHGVLLGQLRSFEKKDLLQMRRDGFVPGVIQDCEGKRTYVKIDEKCLQPWPNKLNAGCKLFDVRIEGLEPMKCFMRNLHYDTVFEDVIYDVLLLKFEPEKGQQVLLDIPFVSVNTERSPGLRRGGLLNISMTKVKVICTSYDVPDKIEVDVGWMEVGDKIFVKNFKFPEGLVLAPLKHYEHDVILTVQQTRASLGKE</sequence>
<dbReference type="EMBL" id="HBKN01012322">
    <property type="protein sequence ID" value="CAE2283886.1"/>
    <property type="molecule type" value="Transcribed_RNA"/>
</dbReference>
<dbReference type="GO" id="GO:0022625">
    <property type="term" value="C:cytosolic large ribosomal subunit"/>
    <property type="evidence" value="ECO:0007669"/>
    <property type="project" value="TreeGrafter"/>
</dbReference>
<proteinExistence type="predicted"/>
<dbReference type="Gene3D" id="2.170.120.20">
    <property type="entry name" value="Ribosomal protein L25, beta domain"/>
    <property type="match status" value="1"/>
</dbReference>
<feature type="domain" description="Large ribosomal subunit protein bL25 beta" evidence="1">
    <location>
        <begin position="203"/>
        <end position="287"/>
    </location>
</feature>
<gene>
    <name evidence="2" type="ORF">GTHE00462_LOCUS9642</name>
    <name evidence="3" type="ORF">GTHE00462_LOCUS9643</name>
</gene>
<name>A0A6U5YDM2_GUITH</name>